<keyword evidence="2" id="KW-1185">Reference proteome</keyword>
<name>A0A9W5LFC8_9BACI</name>
<gene>
    <name evidence="1" type="ORF">BSI_36630</name>
</gene>
<dbReference type="EMBL" id="AMXN01000008">
    <property type="protein sequence ID" value="ELS59709.1"/>
    <property type="molecule type" value="Genomic_DNA"/>
</dbReference>
<reference evidence="1 2" key="1">
    <citation type="journal article" date="2014" name="Syst. Appl. Microbiol.">
        <title>Genomic insights into the taxonomic status of the three subspecies of Bacillus subtilis.</title>
        <authorList>
            <person name="Yi H."/>
            <person name="Chun J."/>
            <person name="Cha C.J."/>
        </authorList>
    </citation>
    <scope>NUCLEOTIDE SEQUENCE [LARGE SCALE GENOMIC DNA]</scope>
    <source>
        <strain evidence="1 2">KCTC 13429</strain>
    </source>
</reference>
<protein>
    <submittedName>
        <fullName evidence="1">Uncharacterized protein</fullName>
    </submittedName>
</protein>
<dbReference type="Proteomes" id="UP000011182">
    <property type="component" value="Unassembled WGS sequence"/>
</dbReference>
<proteinExistence type="predicted"/>
<dbReference type="AlphaFoldDB" id="A0A9W5LFC8"/>
<accession>A0A9W5LFC8</accession>
<sequence>MLTLTFQIITFTLSKQLDRENSNLYSYPNKNAAPNCEPFPSLYKQKKKPSH</sequence>
<organism evidence="1 2">
    <name type="scientific">Bacillus inaquosorum KCTC 13429</name>
    <dbReference type="NCBI Taxonomy" id="1236548"/>
    <lineage>
        <taxon>Bacteria</taxon>
        <taxon>Bacillati</taxon>
        <taxon>Bacillota</taxon>
        <taxon>Bacilli</taxon>
        <taxon>Bacillales</taxon>
        <taxon>Bacillaceae</taxon>
        <taxon>Bacillus</taxon>
    </lineage>
</organism>
<evidence type="ECO:0000313" key="1">
    <source>
        <dbReference type="EMBL" id="ELS59709.1"/>
    </source>
</evidence>
<evidence type="ECO:0000313" key="2">
    <source>
        <dbReference type="Proteomes" id="UP000011182"/>
    </source>
</evidence>
<comment type="caution">
    <text evidence="1">The sequence shown here is derived from an EMBL/GenBank/DDBJ whole genome shotgun (WGS) entry which is preliminary data.</text>
</comment>